<dbReference type="Proteomes" id="UP001053296">
    <property type="component" value="Chromosome"/>
</dbReference>
<organism evidence="1 2">
    <name type="scientific">Pseudodesulfovibrio sediminis</name>
    <dbReference type="NCBI Taxonomy" id="2810563"/>
    <lineage>
        <taxon>Bacteria</taxon>
        <taxon>Pseudomonadati</taxon>
        <taxon>Thermodesulfobacteriota</taxon>
        <taxon>Desulfovibrionia</taxon>
        <taxon>Desulfovibrionales</taxon>
        <taxon>Desulfovibrionaceae</taxon>
    </lineage>
</organism>
<keyword evidence="2" id="KW-1185">Reference proteome</keyword>
<sequence>MKKAMQDKLNTLKRLSAEISLLFDEDKREQGLANICPEKTLTAPHCFMRTVRRRTGQRAA</sequence>
<accession>A0ABN6EU64</accession>
<proteinExistence type="predicted"/>
<dbReference type="EMBL" id="AP024485">
    <property type="protein sequence ID" value="BCS88739.1"/>
    <property type="molecule type" value="Genomic_DNA"/>
</dbReference>
<reference evidence="1" key="1">
    <citation type="journal article" date="2022" name="Arch. Microbiol.">
        <title>Pseudodesulfovibrio sediminis sp. nov., a mesophilic and neutrophilic sulfate-reducing bacterium isolated from sediment of a brackish lake.</title>
        <authorList>
            <person name="Takahashi A."/>
            <person name="Kojima H."/>
            <person name="Watanabe M."/>
            <person name="Fukui M."/>
        </authorList>
    </citation>
    <scope>NUCLEOTIDE SEQUENCE</scope>
    <source>
        <strain evidence="1">SF6</strain>
    </source>
</reference>
<evidence type="ECO:0000313" key="1">
    <source>
        <dbReference type="EMBL" id="BCS88739.1"/>
    </source>
</evidence>
<protein>
    <submittedName>
        <fullName evidence="1">Uncharacterized protein</fullName>
    </submittedName>
</protein>
<gene>
    <name evidence="1" type="ORF">PSDVSF_19810</name>
</gene>
<name>A0ABN6EU64_9BACT</name>
<dbReference type="RefSeq" id="WP_229590731.1">
    <property type="nucleotide sequence ID" value="NZ_AP024485.1"/>
</dbReference>
<evidence type="ECO:0000313" key="2">
    <source>
        <dbReference type="Proteomes" id="UP001053296"/>
    </source>
</evidence>